<proteinExistence type="predicted"/>
<gene>
    <name evidence="1" type="ORF">H2198_000559</name>
</gene>
<sequence length="276" mass="31535">MTLNKELPLTSLQSVLLTTGSLIFFWTYLKAYVERNGVFRWAETILENHNFILATLSLVLAAYVLDIGHNVLAATTGYVVDPYTLGYFYHLLKVYEHFDIVFGVLAGHTEVAKHTAFSHLAMPLWSYFRIIDRPYDSTDWRLQVIADCSARFLNHAIPWLIEDTNTERTLLTMVDEVRWYADVVIAGFWAFFTLQGQRENEQAIKTFGQPYKDEITARVLGAVILLYTGYAKRQEDAKKDQAKGQRQPKNDASNTTGISTATTDPRAPQRASRRQQ</sequence>
<dbReference type="Proteomes" id="UP001172386">
    <property type="component" value="Unassembled WGS sequence"/>
</dbReference>
<evidence type="ECO:0000313" key="1">
    <source>
        <dbReference type="EMBL" id="KAJ9664056.1"/>
    </source>
</evidence>
<protein>
    <submittedName>
        <fullName evidence="1">Uncharacterized protein</fullName>
    </submittedName>
</protein>
<dbReference type="EMBL" id="JAPDRQ010000005">
    <property type="protein sequence ID" value="KAJ9664056.1"/>
    <property type="molecule type" value="Genomic_DNA"/>
</dbReference>
<accession>A0ACC3AJT8</accession>
<organism evidence="1 2">
    <name type="scientific">Neophaeococcomyces mojaviensis</name>
    <dbReference type="NCBI Taxonomy" id="3383035"/>
    <lineage>
        <taxon>Eukaryota</taxon>
        <taxon>Fungi</taxon>
        <taxon>Dikarya</taxon>
        <taxon>Ascomycota</taxon>
        <taxon>Pezizomycotina</taxon>
        <taxon>Eurotiomycetes</taxon>
        <taxon>Chaetothyriomycetidae</taxon>
        <taxon>Chaetothyriales</taxon>
        <taxon>Chaetothyriales incertae sedis</taxon>
        <taxon>Neophaeococcomyces</taxon>
    </lineage>
</organism>
<keyword evidence="2" id="KW-1185">Reference proteome</keyword>
<name>A0ACC3AJT8_9EURO</name>
<comment type="caution">
    <text evidence="1">The sequence shown here is derived from an EMBL/GenBank/DDBJ whole genome shotgun (WGS) entry which is preliminary data.</text>
</comment>
<evidence type="ECO:0000313" key="2">
    <source>
        <dbReference type="Proteomes" id="UP001172386"/>
    </source>
</evidence>
<reference evidence="1" key="1">
    <citation type="submission" date="2022-10" db="EMBL/GenBank/DDBJ databases">
        <title>Culturing micro-colonial fungi from biological soil crusts in the Mojave desert and describing Neophaeococcomyces mojavensis, and introducing the new genera and species Taxawa tesnikishii.</title>
        <authorList>
            <person name="Kurbessoian T."/>
            <person name="Stajich J.E."/>
        </authorList>
    </citation>
    <scope>NUCLEOTIDE SEQUENCE</scope>
    <source>
        <strain evidence="1">JES_112</strain>
    </source>
</reference>